<organism evidence="1 2">
    <name type="scientific">Populus alba</name>
    <name type="common">White poplar</name>
    <dbReference type="NCBI Taxonomy" id="43335"/>
    <lineage>
        <taxon>Eukaryota</taxon>
        <taxon>Viridiplantae</taxon>
        <taxon>Streptophyta</taxon>
        <taxon>Embryophyta</taxon>
        <taxon>Tracheophyta</taxon>
        <taxon>Spermatophyta</taxon>
        <taxon>Magnoliopsida</taxon>
        <taxon>eudicotyledons</taxon>
        <taxon>Gunneridae</taxon>
        <taxon>Pentapetalae</taxon>
        <taxon>rosids</taxon>
        <taxon>fabids</taxon>
        <taxon>Malpighiales</taxon>
        <taxon>Salicaceae</taxon>
        <taxon>Saliceae</taxon>
        <taxon>Populus</taxon>
    </lineage>
</organism>
<reference evidence="1 2" key="1">
    <citation type="journal article" date="2024" name="Plant Biotechnol. J.">
        <title>Genome and CRISPR/Cas9 system of a widespread forest tree (Populus alba) in the world.</title>
        <authorList>
            <person name="Liu Y.J."/>
            <person name="Jiang P.F."/>
            <person name="Han X.M."/>
            <person name="Li X.Y."/>
            <person name="Wang H.M."/>
            <person name="Wang Y.J."/>
            <person name="Wang X.X."/>
            <person name="Zeng Q.Y."/>
        </authorList>
    </citation>
    <scope>NUCLEOTIDE SEQUENCE [LARGE SCALE GENOMIC DNA]</scope>
    <source>
        <strain evidence="2">cv. PAL-ZL1</strain>
    </source>
</reference>
<comment type="caution">
    <text evidence="1">The sequence shown here is derived from an EMBL/GenBank/DDBJ whole genome shotgun (WGS) entry which is preliminary data.</text>
</comment>
<dbReference type="Proteomes" id="UP000309997">
    <property type="component" value="Unassembled WGS sequence"/>
</dbReference>
<sequence>MGEERWQSGHIFTFADGLTDGFYSVGESVGETVGTSDGQLTRHRTNLLFKSLDDSVGIFNGAPVTSPVRIWHFKSVGDSVGKITRQNLRATYSSFFH</sequence>
<accession>A0ACC4AMY7</accession>
<proteinExistence type="predicted"/>
<name>A0ACC4AMY7_POPAL</name>
<keyword evidence="2" id="KW-1185">Reference proteome</keyword>
<evidence type="ECO:0000313" key="1">
    <source>
        <dbReference type="EMBL" id="KAL3567273.1"/>
    </source>
</evidence>
<dbReference type="EMBL" id="RCHU02000017">
    <property type="protein sequence ID" value="KAL3567273.1"/>
    <property type="molecule type" value="Genomic_DNA"/>
</dbReference>
<protein>
    <submittedName>
        <fullName evidence="1">Uncharacterized protein</fullName>
    </submittedName>
</protein>
<evidence type="ECO:0000313" key="2">
    <source>
        <dbReference type="Proteomes" id="UP000309997"/>
    </source>
</evidence>
<gene>
    <name evidence="1" type="ORF">D5086_029924</name>
</gene>